<proteinExistence type="predicted"/>
<keyword evidence="2" id="KW-1185">Reference proteome</keyword>
<dbReference type="AlphaFoldDB" id="A0A3N1NUN0"/>
<dbReference type="EMBL" id="RJUL01000013">
    <property type="protein sequence ID" value="ROQ18918.1"/>
    <property type="molecule type" value="Genomic_DNA"/>
</dbReference>
<dbReference type="Proteomes" id="UP000268033">
    <property type="component" value="Unassembled WGS sequence"/>
</dbReference>
<evidence type="ECO:0000313" key="2">
    <source>
        <dbReference type="Proteomes" id="UP000268033"/>
    </source>
</evidence>
<organism evidence="1 2">
    <name type="scientific">Gallaecimonas pentaromativorans</name>
    <dbReference type="NCBI Taxonomy" id="584787"/>
    <lineage>
        <taxon>Bacteria</taxon>
        <taxon>Pseudomonadati</taxon>
        <taxon>Pseudomonadota</taxon>
        <taxon>Gammaproteobacteria</taxon>
        <taxon>Enterobacterales</taxon>
        <taxon>Gallaecimonadaceae</taxon>
        <taxon>Gallaecimonas</taxon>
    </lineage>
</organism>
<comment type="caution">
    <text evidence="1">The sequence shown here is derived from an EMBL/GenBank/DDBJ whole genome shotgun (WGS) entry which is preliminary data.</text>
</comment>
<accession>A0A3N1NUN0</accession>
<dbReference type="RefSeq" id="WP_123422644.1">
    <property type="nucleotide sequence ID" value="NZ_RJUL01000013.1"/>
</dbReference>
<gene>
    <name evidence="1" type="ORF">EDC28_11334</name>
</gene>
<sequence>MRMLMLVVAVLVLLALVRMLALGVGDKEESQAPLPQQTLKNVHRQLDDAMLQSQCLNAIQAHYGFQGMRIKKLADNRYQISDKGKSDILSCTLGPEGAIKLTEQNP</sequence>
<protein>
    <submittedName>
        <fullName evidence="1">Uncharacterized protein</fullName>
    </submittedName>
</protein>
<name>A0A3N1NUN0_9GAMM</name>
<reference evidence="1 2" key="1">
    <citation type="submission" date="2018-11" db="EMBL/GenBank/DDBJ databases">
        <title>Genomic Encyclopedia of Type Strains, Phase IV (KMG-IV): sequencing the most valuable type-strain genomes for metagenomic binning, comparative biology and taxonomic classification.</title>
        <authorList>
            <person name="Goeker M."/>
        </authorList>
    </citation>
    <scope>NUCLEOTIDE SEQUENCE [LARGE SCALE GENOMIC DNA]</scope>
    <source>
        <strain evidence="1 2">DSM 21945</strain>
    </source>
</reference>
<evidence type="ECO:0000313" key="1">
    <source>
        <dbReference type="EMBL" id="ROQ18918.1"/>
    </source>
</evidence>
<dbReference type="STRING" id="584787.GCA_001247655_03321"/>